<name>A0A6J2XGJ7_SITOR</name>
<proteinExistence type="predicted"/>
<evidence type="ECO:0000313" key="2">
    <source>
        <dbReference type="Proteomes" id="UP000504635"/>
    </source>
</evidence>
<dbReference type="Pfam" id="PF13843">
    <property type="entry name" value="DDE_Tnp_1_7"/>
    <property type="match status" value="1"/>
</dbReference>
<dbReference type="KEGG" id="soy:115878041"/>
<feature type="domain" description="PiggyBac transposable element-derived protein" evidence="1">
    <location>
        <begin position="119"/>
        <end position="473"/>
    </location>
</feature>
<evidence type="ECO:0000259" key="1">
    <source>
        <dbReference type="Pfam" id="PF13843"/>
    </source>
</evidence>
<gene>
    <name evidence="3" type="primary">LOC115878041</name>
</gene>
<protein>
    <submittedName>
        <fullName evidence="3">PiggyBac transposable element-derived protein 4-like</fullName>
    </submittedName>
</protein>
<keyword evidence="2" id="KW-1185">Reference proteome</keyword>
<dbReference type="PANTHER" id="PTHR46599">
    <property type="entry name" value="PIGGYBAC TRANSPOSABLE ELEMENT-DERIVED PROTEIN 4"/>
    <property type="match status" value="1"/>
</dbReference>
<dbReference type="OrthoDB" id="8193855at2759"/>
<dbReference type="InterPro" id="IPR029526">
    <property type="entry name" value="PGBD"/>
</dbReference>
<accession>A0A6J2XGJ7</accession>
<reference evidence="3" key="1">
    <citation type="submission" date="2025-08" db="UniProtKB">
        <authorList>
            <consortium name="RefSeq"/>
        </authorList>
    </citation>
    <scope>IDENTIFICATION</scope>
    <source>
        <tissue evidence="3">Gonads</tissue>
    </source>
</reference>
<dbReference type="GeneID" id="115878041"/>
<dbReference type="RefSeq" id="XP_030750256.1">
    <property type="nucleotide sequence ID" value="XM_030894396.1"/>
</dbReference>
<dbReference type="PANTHER" id="PTHR46599:SF3">
    <property type="entry name" value="PIGGYBAC TRANSPOSABLE ELEMENT-DERIVED PROTEIN 4"/>
    <property type="match status" value="1"/>
</dbReference>
<dbReference type="InParanoid" id="A0A6J2XGJ7"/>
<evidence type="ECO:0000313" key="3">
    <source>
        <dbReference type="RefSeq" id="XP_030750256.1"/>
    </source>
</evidence>
<dbReference type="Proteomes" id="UP000504635">
    <property type="component" value="Unplaced"/>
</dbReference>
<dbReference type="AlphaFoldDB" id="A0A6J2XGJ7"/>
<sequence>MDSLPFKLKGWSYDDLQDELNNIYNDAEPIPFEPESVFSESEDEDDQILLDQTTPALNFTDSDTDPEDNVPLSILATNLLPVPPVNSNDWSKLVEPVPPSNFTSESGIKPVVREMVDPTPYKLFKLFFNDGLLDHIVFQTNLYAQQSFSKQKLTEISEIKTFLGINLLMGIKRLPSYRDYWSTSPDINDAYISGLMPVKRFSWLLSNFHLNNNVLMPKKGEAHYDKLYKVRPLLIALAENFERCMAPSRELVIDESMIKFKGRSSLKQYMPKKPIKRGYKVWILANKNGYCQKFDIYIGKAEDAEKQLGARVIKQMLNGLENKEHIVYFDNFFNSTELLEDLKKKLIHACGTVNPSRKTLPVFKPDRKLKRGEFEVFSNPSRIVAFKWRDKRSVYLLSNFHSPFGTTEVNRKEKNGTTTKVRCPQALSDYNANMNFVDKFDQNLNLYKINRKSKKWWHRIFFYFLDAAVVNAFVLYKELHSPKISMKEFRRSVSQGLVADLVIKNKRKAYSCGETVAKKQFKPFIPLEIRHNQSSHQPERDSRRRCAKCSTSKQQVRTNWICSVCRVPLCLGANKTCFQDFHTFE</sequence>
<organism evidence="2 3">
    <name type="scientific">Sitophilus oryzae</name>
    <name type="common">Rice weevil</name>
    <name type="synonym">Curculio oryzae</name>
    <dbReference type="NCBI Taxonomy" id="7048"/>
    <lineage>
        <taxon>Eukaryota</taxon>
        <taxon>Metazoa</taxon>
        <taxon>Ecdysozoa</taxon>
        <taxon>Arthropoda</taxon>
        <taxon>Hexapoda</taxon>
        <taxon>Insecta</taxon>
        <taxon>Pterygota</taxon>
        <taxon>Neoptera</taxon>
        <taxon>Endopterygota</taxon>
        <taxon>Coleoptera</taxon>
        <taxon>Polyphaga</taxon>
        <taxon>Cucujiformia</taxon>
        <taxon>Curculionidae</taxon>
        <taxon>Dryophthorinae</taxon>
        <taxon>Sitophilus</taxon>
    </lineage>
</organism>